<evidence type="ECO:0000256" key="10">
    <source>
        <dbReference type="ARBA" id="ARBA00023242"/>
    </source>
</evidence>
<dbReference type="GO" id="GO:0046872">
    <property type="term" value="F:metal ion binding"/>
    <property type="evidence" value="ECO:0007669"/>
    <property type="project" value="UniProtKB-KW"/>
</dbReference>
<dbReference type="GO" id="GO:0005737">
    <property type="term" value="C:cytoplasm"/>
    <property type="evidence" value="ECO:0000318"/>
    <property type="project" value="GO_Central"/>
</dbReference>
<keyword evidence="8" id="KW-0269">Exonuclease</keyword>
<evidence type="ECO:0000256" key="1">
    <source>
        <dbReference type="ARBA" id="ARBA00000493"/>
    </source>
</evidence>
<evidence type="ECO:0000256" key="8">
    <source>
        <dbReference type="ARBA" id="ARBA00022839"/>
    </source>
</evidence>
<dbReference type="GO" id="GO:0003677">
    <property type="term" value="F:DNA binding"/>
    <property type="evidence" value="ECO:0007669"/>
    <property type="project" value="UniProtKB-ARBA"/>
</dbReference>
<reference evidence="13" key="2">
    <citation type="submission" date="2025-08" db="UniProtKB">
        <authorList>
            <consortium name="Ensembl"/>
        </authorList>
    </citation>
    <scope>IDENTIFICATION</scope>
</reference>
<dbReference type="GO" id="GO:0006308">
    <property type="term" value="P:DNA catabolic process"/>
    <property type="evidence" value="ECO:0000318"/>
    <property type="project" value="GO_Central"/>
</dbReference>
<dbReference type="CDD" id="cd06136">
    <property type="entry name" value="TREX1_2"/>
    <property type="match status" value="1"/>
</dbReference>
<dbReference type="FunCoup" id="F6PJD0">
    <property type="interactions" value="347"/>
</dbReference>
<dbReference type="GO" id="GO:0008311">
    <property type="term" value="F:double-stranded DNA 3'-5' DNA exonuclease activity"/>
    <property type="evidence" value="ECO:0007669"/>
    <property type="project" value="UniProtKB-EC"/>
</dbReference>
<comment type="catalytic activity">
    <reaction evidence="1">
        <text>Exonucleolytic cleavage in the 3'- to 5'-direction to yield nucleoside 5'-phosphates.</text>
        <dbReference type="EC" id="3.1.11.2"/>
    </reaction>
</comment>
<keyword evidence="14" id="KW-1185">Reference proteome</keyword>
<evidence type="ECO:0000256" key="6">
    <source>
        <dbReference type="ARBA" id="ARBA00022723"/>
    </source>
</evidence>
<dbReference type="InterPro" id="IPR040393">
    <property type="entry name" value="TREX1/2"/>
</dbReference>
<evidence type="ECO:0000256" key="4">
    <source>
        <dbReference type="ARBA" id="ARBA00012115"/>
    </source>
</evidence>
<keyword evidence="7" id="KW-0378">Hydrolase</keyword>
<name>F6PJD0_MONDO</name>
<evidence type="ECO:0000256" key="2">
    <source>
        <dbReference type="ARBA" id="ARBA00001946"/>
    </source>
</evidence>
<dbReference type="FunFam" id="3.30.420.10:FF:000046">
    <property type="entry name" value="Three prime repair exonuclease 1"/>
    <property type="match status" value="1"/>
</dbReference>
<dbReference type="SUPFAM" id="SSF53098">
    <property type="entry name" value="Ribonuclease H-like"/>
    <property type="match status" value="1"/>
</dbReference>
<dbReference type="Ensembl" id="ENSMODT00000029093.2">
    <property type="protein sequence ID" value="ENSMODP00000027553.2"/>
    <property type="gene ID" value="ENSMODG00000050925.1"/>
</dbReference>
<feature type="domain" description="Exonuclease" evidence="12">
    <location>
        <begin position="43"/>
        <end position="245"/>
    </location>
</feature>
<dbReference type="InterPro" id="IPR013520">
    <property type="entry name" value="Ribonucl_H"/>
</dbReference>
<protein>
    <recommendedName>
        <fullName evidence="4">exodeoxyribonuclease III</fullName>
        <ecNumber evidence="4">3.1.11.2</ecNumber>
    </recommendedName>
</protein>
<accession>F6PJD0</accession>
<dbReference type="Bgee" id="ENSMODG00000050925">
    <property type="expression patterns" value="Expressed in adult mammalian kidney and 2 other cell types or tissues"/>
</dbReference>
<comment type="cofactor">
    <cofactor evidence="2">
        <name>Mg(2+)</name>
        <dbReference type="ChEBI" id="CHEBI:18420"/>
    </cofactor>
</comment>
<evidence type="ECO:0000313" key="14">
    <source>
        <dbReference type="Proteomes" id="UP000002280"/>
    </source>
</evidence>
<reference evidence="13" key="3">
    <citation type="submission" date="2025-09" db="UniProtKB">
        <authorList>
            <consortium name="Ensembl"/>
        </authorList>
    </citation>
    <scope>IDENTIFICATION</scope>
</reference>
<reference evidence="13 14" key="1">
    <citation type="journal article" date="2007" name="Nature">
        <title>Genome of the marsupial Monodelphis domestica reveals innovation in non-coding sequences.</title>
        <authorList>
            <person name="Mikkelsen T.S."/>
            <person name="Wakefield M.J."/>
            <person name="Aken B."/>
            <person name="Amemiya C.T."/>
            <person name="Chang J.L."/>
            <person name="Duke S."/>
            <person name="Garber M."/>
            <person name="Gentles A.J."/>
            <person name="Goodstadt L."/>
            <person name="Heger A."/>
            <person name="Jurka J."/>
            <person name="Kamal M."/>
            <person name="Mauceli E."/>
            <person name="Searle S.M."/>
            <person name="Sharpe T."/>
            <person name="Baker M.L."/>
            <person name="Batzer M.A."/>
            <person name="Benos P.V."/>
            <person name="Belov K."/>
            <person name="Clamp M."/>
            <person name="Cook A."/>
            <person name="Cuff J."/>
            <person name="Das R."/>
            <person name="Davidow L."/>
            <person name="Deakin J.E."/>
            <person name="Fazzari M.J."/>
            <person name="Glass J.L."/>
            <person name="Grabherr M."/>
            <person name="Greally J.M."/>
            <person name="Gu W."/>
            <person name="Hore T.A."/>
            <person name="Huttley G.A."/>
            <person name="Kleber M."/>
            <person name="Jirtle R.L."/>
            <person name="Koina E."/>
            <person name="Lee J.T."/>
            <person name="Mahony S."/>
            <person name="Marra M.A."/>
            <person name="Miller R.D."/>
            <person name="Nicholls R.D."/>
            <person name="Oda M."/>
            <person name="Papenfuss A.T."/>
            <person name="Parra Z.E."/>
            <person name="Pollock D.D."/>
            <person name="Ray D.A."/>
            <person name="Schein J.E."/>
            <person name="Speed T.P."/>
            <person name="Thompson K."/>
            <person name="VandeBerg J.L."/>
            <person name="Wade C.M."/>
            <person name="Walker J.A."/>
            <person name="Waters P.D."/>
            <person name="Webber C."/>
            <person name="Weidman J.R."/>
            <person name="Xie X."/>
            <person name="Zody M.C."/>
            <person name="Baldwin J."/>
            <person name="Abdouelleil A."/>
            <person name="Abdulkadir J."/>
            <person name="Abebe A."/>
            <person name="Abera B."/>
            <person name="Abreu J."/>
            <person name="Acer S.C."/>
            <person name="Aftuck L."/>
            <person name="Alexander A."/>
            <person name="An P."/>
            <person name="Anderson E."/>
            <person name="Anderson S."/>
            <person name="Arachi H."/>
            <person name="Azer M."/>
            <person name="Bachantsang P."/>
            <person name="Barry A."/>
            <person name="Bayul T."/>
            <person name="Berlin A."/>
            <person name="Bessette D."/>
            <person name="Bloom T."/>
            <person name="Bloom T."/>
            <person name="Boguslavskiy L."/>
            <person name="Bonnet C."/>
            <person name="Boukhgalter B."/>
            <person name="Bourzgui I."/>
            <person name="Brown A."/>
            <person name="Cahill P."/>
            <person name="Channer S."/>
            <person name="Cheshatsang Y."/>
            <person name="Chuda L."/>
            <person name="Citroen M."/>
            <person name="Collymore A."/>
            <person name="Cooke P."/>
            <person name="Costello M."/>
            <person name="D'Aco K."/>
            <person name="Daza R."/>
            <person name="De Haan G."/>
            <person name="DeGray S."/>
            <person name="DeMaso C."/>
            <person name="Dhargay N."/>
            <person name="Dooley K."/>
            <person name="Dooley E."/>
            <person name="Doricent M."/>
            <person name="Dorje P."/>
            <person name="Dorjee K."/>
            <person name="Dupes A."/>
            <person name="Elong R."/>
            <person name="Falk J."/>
            <person name="Farina A."/>
            <person name="Faro S."/>
            <person name="Ferguson D."/>
            <person name="Fisher S."/>
            <person name="Foley C.D."/>
            <person name="Franke A."/>
            <person name="Friedrich D."/>
            <person name="Gadbois L."/>
            <person name="Gearin G."/>
            <person name="Gearin C.R."/>
            <person name="Giannoukos G."/>
            <person name="Goode T."/>
            <person name="Graham J."/>
            <person name="Grandbois E."/>
            <person name="Grewal S."/>
            <person name="Gyaltsen K."/>
            <person name="Hafez N."/>
            <person name="Hagos B."/>
            <person name="Hall J."/>
            <person name="Henson C."/>
            <person name="Hollinger A."/>
            <person name="Honan T."/>
            <person name="Huard M.D."/>
            <person name="Hughes L."/>
            <person name="Hurhula B."/>
            <person name="Husby M.E."/>
            <person name="Kamat A."/>
            <person name="Kanga B."/>
            <person name="Kashin S."/>
            <person name="Khazanovich D."/>
            <person name="Kisner P."/>
            <person name="Lance K."/>
            <person name="Lara M."/>
            <person name="Lee W."/>
            <person name="Lennon N."/>
            <person name="Letendre F."/>
            <person name="LeVine R."/>
            <person name="Lipovsky A."/>
            <person name="Liu X."/>
            <person name="Liu J."/>
            <person name="Liu S."/>
            <person name="Lokyitsang T."/>
            <person name="Lokyitsang Y."/>
            <person name="Lubonja R."/>
            <person name="Lui A."/>
            <person name="MacDonald P."/>
            <person name="Magnisalis V."/>
            <person name="Maru K."/>
            <person name="Matthews C."/>
            <person name="McCusker W."/>
            <person name="McDonough S."/>
            <person name="Mehta T."/>
            <person name="Meldrim J."/>
            <person name="Meneus L."/>
            <person name="Mihai O."/>
            <person name="Mihalev A."/>
            <person name="Mihova T."/>
            <person name="Mittelman R."/>
            <person name="Mlenga V."/>
            <person name="Montmayeur A."/>
            <person name="Mulrain L."/>
            <person name="Navidi A."/>
            <person name="Naylor J."/>
            <person name="Negash T."/>
            <person name="Nguyen T."/>
            <person name="Nguyen N."/>
            <person name="Nicol R."/>
            <person name="Norbu C."/>
            <person name="Norbu N."/>
            <person name="Novod N."/>
            <person name="O'Neill B."/>
            <person name="Osman S."/>
            <person name="Markiewicz E."/>
            <person name="Oyono O.L."/>
            <person name="Patti C."/>
            <person name="Phunkhang P."/>
            <person name="Pierre F."/>
            <person name="Priest M."/>
            <person name="Raghuraman S."/>
            <person name="Rege F."/>
            <person name="Reyes R."/>
            <person name="Rise C."/>
            <person name="Rogov P."/>
            <person name="Ross K."/>
            <person name="Ryan E."/>
            <person name="Settipalli S."/>
            <person name="Shea T."/>
            <person name="Sherpa N."/>
            <person name="Shi L."/>
            <person name="Shih D."/>
            <person name="Sparrow T."/>
            <person name="Spaulding J."/>
            <person name="Stalker J."/>
            <person name="Stange-Thomann N."/>
            <person name="Stavropoulos S."/>
            <person name="Stone C."/>
            <person name="Strader C."/>
            <person name="Tesfaye S."/>
            <person name="Thomson T."/>
            <person name="Thoulutsang Y."/>
            <person name="Thoulutsang D."/>
            <person name="Topham K."/>
            <person name="Topping I."/>
            <person name="Tsamla T."/>
            <person name="Vassiliev H."/>
            <person name="Vo A."/>
            <person name="Wangchuk T."/>
            <person name="Wangdi T."/>
            <person name="Weiand M."/>
            <person name="Wilkinson J."/>
            <person name="Wilson A."/>
            <person name="Yadav S."/>
            <person name="Young G."/>
            <person name="Yu Q."/>
            <person name="Zembek L."/>
            <person name="Zhong D."/>
            <person name="Zimmer A."/>
            <person name="Zwirko Z."/>
            <person name="Jaffe D.B."/>
            <person name="Alvarez P."/>
            <person name="Brockman W."/>
            <person name="Butler J."/>
            <person name="Chin C."/>
            <person name="Gnerre S."/>
            <person name="MacCallum I."/>
            <person name="Graves J.A."/>
            <person name="Ponting C.P."/>
            <person name="Breen M."/>
            <person name="Samollow P.B."/>
            <person name="Lander E.S."/>
            <person name="Lindblad-Toh K."/>
        </authorList>
    </citation>
    <scope>NUCLEOTIDE SEQUENCE [LARGE SCALE GENOMIC DNA]</scope>
</reference>
<keyword evidence="6" id="KW-0479">Metal-binding</keyword>
<dbReference type="PANTHER" id="PTHR13058:SF24">
    <property type="entry name" value="THREE PRIME REPAIR EXONUCLEASE 2"/>
    <property type="match status" value="1"/>
</dbReference>
<dbReference type="EC" id="3.1.11.2" evidence="4"/>
<evidence type="ECO:0000256" key="9">
    <source>
        <dbReference type="ARBA" id="ARBA00022842"/>
    </source>
</evidence>
<dbReference type="Proteomes" id="UP000002280">
    <property type="component" value="Chromosome X"/>
</dbReference>
<dbReference type="AlphaFoldDB" id="F6PJD0"/>
<dbReference type="Pfam" id="PF00929">
    <property type="entry name" value="RNase_T"/>
    <property type="match status" value="1"/>
</dbReference>
<dbReference type="GO" id="GO:0008296">
    <property type="term" value="F:3'-5'-DNA exonuclease activity"/>
    <property type="evidence" value="ECO:0000318"/>
    <property type="project" value="GO_Central"/>
</dbReference>
<dbReference type="GO" id="GO:0006281">
    <property type="term" value="P:DNA repair"/>
    <property type="evidence" value="ECO:0007669"/>
    <property type="project" value="UniProtKB-ARBA"/>
</dbReference>
<evidence type="ECO:0000256" key="3">
    <source>
        <dbReference type="ARBA" id="ARBA00004123"/>
    </source>
</evidence>
<comment type="similarity">
    <text evidence="11">Belongs to the exonuclease superfamily. TREX family.</text>
</comment>
<evidence type="ECO:0000259" key="12">
    <source>
        <dbReference type="SMART" id="SM00479"/>
    </source>
</evidence>
<organism evidence="13 14">
    <name type="scientific">Monodelphis domestica</name>
    <name type="common">Gray short-tailed opossum</name>
    <dbReference type="NCBI Taxonomy" id="13616"/>
    <lineage>
        <taxon>Eukaryota</taxon>
        <taxon>Metazoa</taxon>
        <taxon>Chordata</taxon>
        <taxon>Craniata</taxon>
        <taxon>Vertebrata</taxon>
        <taxon>Euteleostomi</taxon>
        <taxon>Mammalia</taxon>
        <taxon>Metatheria</taxon>
        <taxon>Didelphimorphia</taxon>
        <taxon>Didelphidae</taxon>
        <taxon>Monodelphis</taxon>
    </lineage>
</organism>
<dbReference type="InterPro" id="IPR012337">
    <property type="entry name" value="RNaseH-like_sf"/>
</dbReference>
<comment type="subcellular location">
    <subcellularLocation>
        <location evidence="3">Nucleus</location>
    </subcellularLocation>
</comment>
<dbReference type="Gene3D" id="3.30.420.10">
    <property type="entry name" value="Ribonuclease H-like superfamily/Ribonuclease H"/>
    <property type="match status" value="1"/>
</dbReference>
<dbReference type="OMA" id="CIAIMKL"/>
<evidence type="ECO:0000256" key="11">
    <source>
        <dbReference type="ARBA" id="ARBA00025769"/>
    </source>
</evidence>
<keyword evidence="10" id="KW-0539">Nucleus</keyword>
<sequence>GLIWMSPRPPSSEDWPKEPECLARRKWSLAAFPAMAELPTCETFVFLDLEATGLPNAHPEIAEISLFAIHRFSLEHPERDESGTLQLPRVLDKLTLCMCPEQNFTPKASEITGLSNQNLADNHKAGFDGAVIRALWEFLKRQKSPICLVAHNGFDYDFPLLRTELQRLGADLPGGTVCLDTLPALRGLDKAHHHSTRASHGKKSYSLGNLYRRYFDDEPQAAHSAEGDVYALVMVFLHRAQELLQCVQTEAQNWDEIQPMYTPRKRRLSGGGLDA</sequence>
<dbReference type="GeneTree" id="ENSGT00390000012715"/>
<dbReference type="PANTHER" id="PTHR13058">
    <property type="entry name" value="THREE PRIME REPAIR EXONUCLEASE 1, 2"/>
    <property type="match status" value="1"/>
</dbReference>
<keyword evidence="9" id="KW-0460">Magnesium</keyword>
<evidence type="ECO:0000256" key="5">
    <source>
        <dbReference type="ARBA" id="ARBA00022722"/>
    </source>
</evidence>
<evidence type="ECO:0000313" key="13">
    <source>
        <dbReference type="Ensembl" id="ENSMODP00000027553.2"/>
    </source>
</evidence>
<dbReference type="GO" id="GO:0005634">
    <property type="term" value="C:nucleus"/>
    <property type="evidence" value="ECO:0007669"/>
    <property type="project" value="UniProtKB-SubCell"/>
</dbReference>
<keyword evidence="5" id="KW-0540">Nuclease</keyword>
<proteinExistence type="inferred from homology"/>
<dbReference type="HOGENOM" id="CLU_067419_1_0_1"/>
<dbReference type="SMART" id="SM00479">
    <property type="entry name" value="EXOIII"/>
    <property type="match status" value="1"/>
</dbReference>
<dbReference type="InterPro" id="IPR036397">
    <property type="entry name" value="RNaseH_sf"/>
</dbReference>
<dbReference type="InParanoid" id="F6PJD0"/>
<dbReference type="eggNOG" id="KOG4793">
    <property type="taxonomic scope" value="Eukaryota"/>
</dbReference>
<dbReference type="STRING" id="13616.ENSMODP00000027553"/>
<evidence type="ECO:0000256" key="7">
    <source>
        <dbReference type="ARBA" id="ARBA00022801"/>
    </source>
</evidence>